<evidence type="ECO:0000313" key="8">
    <source>
        <dbReference type="EMBL" id="MBC8750140.1"/>
    </source>
</evidence>
<dbReference type="Proteomes" id="UP000736373">
    <property type="component" value="Unassembled WGS sequence"/>
</dbReference>
<comment type="similarity">
    <text evidence="2">Belongs to the FAD-binding monooxygenase family.</text>
</comment>
<evidence type="ECO:0000256" key="3">
    <source>
        <dbReference type="ARBA" id="ARBA00022630"/>
    </source>
</evidence>
<name>A0ABR7PV29_9BURK</name>
<comment type="caution">
    <text evidence="8">The sequence shown here is derived from an EMBL/GenBank/DDBJ whole genome shotgun (WGS) entry which is preliminary data.</text>
</comment>
<organism evidence="8 9">
    <name type="scientific">Paraburkholderia podalyriae</name>
    <dbReference type="NCBI Taxonomy" id="1938811"/>
    <lineage>
        <taxon>Bacteria</taxon>
        <taxon>Pseudomonadati</taxon>
        <taxon>Pseudomonadota</taxon>
        <taxon>Betaproteobacteria</taxon>
        <taxon>Burkholderiales</taxon>
        <taxon>Burkholderiaceae</taxon>
        <taxon>Paraburkholderia</taxon>
    </lineage>
</organism>
<dbReference type="InterPro" id="IPR036188">
    <property type="entry name" value="FAD/NAD-bd_sf"/>
</dbReference>
<dbReference type="SUPFAM" id="SSF51905">
    <property type="entry name" value="FAD/NAD(P)-binding domain"/>
    <property type="match status" value="2"/>
</dbReference>
<accession>A0ABR7PV29</accession>
<keyword evidence="5" id="KW-0521">NADP</keyword>
<evidence type="ECO:0000313" key="9">
    <source>
        <dbReference type="Proteomes" id="UP000736373"/>
    </source>
</evidence>
<evidence type="ECO:0000256" key="6">
    <source>
        <dbReference type="ARBA" id="ARBA00023002"/>
    </source>
</evidence>
<evidence type="ECO:0000256" key="1">
    <source>
        <dbReference type="ARBA" id="ARBA00001974"/>
    </source>
</evidence>
<dbReference type="PRINTS" id="PR00411">
    <property type="entry name" value="PNDRDTASEI"/>
</dbReference>
<keyword evidence="3" id="KW-0285">Flavoprotein</keyword>
<proteinExistence type="inferred from homology"/>
<evidence type="ECO:0000256" key="5">
    <source>
        <dbReference type="ARBA" id="ARBA00022857"/>
    </source>
</evidence>
<evidence type="ECO:0000256" key="2">
    <source>
        <dbReference type="ARBA" id="ARBA00010139"/>
    </source>
</evidence>
<comment type="cofactor">
    <cofactor evidence="1">
        <name>FAD</name>
        <dbReference type="ChEBI" id="CHEBI:57692"/>
    </cofactor>
</comment>
<dbReference type="InterPro" id="IPR050775">
    <property type="entry name" value="FAD-binding_Monooxygenases"/>
</dbReference>
<keyword evidence="6" id="KW-0560">Oxidoreductase</keyword>
<dbReference type="Gene3D" id="3.50.50.60">
    <property type="entry name" value="FAD/NAD(P)-binding domain"/>
    <property type="match status" value="2"/>
</dbReference>
<sequence>MNASNQQKSLDVIIVGAGFAGLYQLHRARKAGLTARVIEAGEDVGGTWYWNRYPGARCDVESLDYSFSFDAELEQEWTWGERYATQPEILRYIHHVADRFDLRRDIQFRTRVTRAIFDEQAKRWTLETDAGESFDAQFCVMATGCLSIAQAPNFKGLDSFAGTWYHSADWPKEGVDFAGKRVGVIGTGSSGVQMIPLIAEQADHLTVFQRTANFSVPAQNEPLDDEAVRHAKAHYRERRARAREANNGLYLEAVDKSALEVSEEERLREFEFRWRGAGGGFRMLRAFNDLLVNEKANEYVSDFVRSKIRAIVRDPKVAELLCPKKELRFGTKRLCVDSGYYETFNRPNVTLVDVKTAPIEKVTPRGLRTSAQEFELDILVFATGFDAMTGALRAIDIRGVGGVTLGERWQHGPRTYLGVSCAGFPNMFIIAGPGSPSVLSNVVHSIEEHVDWVTRLIQYARKTNRAYVACELQAENEWVHHVNEVADRTLYPRGNSWYVGANIPGKPRIFMPYVGGVPAYRKILNEVADAGYRGFVLS</sequence>
<keyword evidence="7" id="KW-0503">Monooxygenase</keyword>
<reference evidence="8 9" key="1">
    <citation type="submission" date="2019-09" db="EMBL/GenBank/DDBJ databases">
        <title>Paraburkholderia podalyriae sp. nov., A South African Podalyria-associated rhizobium.</title>
        <authorList>
            <person name="Mavima L."/>
            <person name="Beukes C.W."/>
            <person name="Palmer M."/>
            <person name="De Meyer S.E."/>
            <person name="James E.K."/>
            <person name="Maluk M."/>
            <person name="Avontuur J.R."/>
            <person name="Chan W.Y."/>
            <person name="Venter S.N."/>
            <person name="Steenkamp E.T."/>
        </authorList>
    </citation>
    <scope>NUCLEOTIDE SEQUENCE [LARGE SCALE GENOMIC DNA]</scope>
    <source>
        <strain evidence="8 9">WC7.3b</strain>
    </source>
</reference>
<evidence type="ECO:0000256" key="4">
    <source>
        <dbReference type="ARBA" id="ARBA00022827"/>
    </source>
</evidence>
<dbReference type="EMBL" id="VZQQ01000028">
    <property type="protein sequence ID" value="MBC8750140.1"/>
    <property type="molecule type" value="Genomic_DNA"/>
</dbReference>
<evidence type="ECO:0000256" key="7">
    <source>
        <dbReference type="ARBA" id="ARBA00023033"/>
    </source>
</evidence>
<keyword evidence="9" id="KW-1185">Reference proteome</keyword>
<gene>
    <name evidence="8" type="ORF">F6X42_27180</name>
</gene>
<protein>
    <submittedName>
        <fullName evidence="8">NAD(P)/FAD-dependent oxidoreductase</fullName>
    </submittedName>
</protein>
<dbReference type="Pfam" id="PF13738">
    <property type="entry name" value="Pyr_redox_3"/>
    <property type="match status" value="1"/>
</dbReference>
<keyword evidence="4" id="KW-0274">FAD</keyword>
<dbReference type="PANTHER" id="PTHR43098:SF3">
    <property type="entry name" value="L-ORNITHINE N(5)-MONOOXYGENASE-RELATED"/>
    <property type="match status" value="1"/>
</dbReference>
<dbReference type="PANTHER" id="PTHR43098">
    <property type="entry name" value="L-ORNITHINE N(5)-MONOOXYGENASE-RELATED"/>
    <property type="match status" value="1"/>
</dbReference>